<dbReference type="AlphaFoldDB" id="A0A848H562"/>
<gene>
    <name evidence="1" type="ORF">HHL11_19455</name>
</gene>
<reference evidence="1 2" key="1">
    <citation type="submission" date="2020-04" db="EMBL/GenBank/DDBJ databases">
        <title>Ramlibacter sp. G-1-2-2 isolated from soil.</title>
        <authorList>
            <person name="Dahal R.H."/>
        </authorList>
    </citation>
    <scope>NUCLEOTIDE SEQUENCE [LARGE SCALE GENOMIC DNA]</scope>
    <source>
        <strain evidence="1 2">G-1-2-2</strain>
    </source>
</reference>
<sequence length="218" mass="24164">MIQTHEQGHARQALSDDERRLFYTASILTPEEVAERTEQYPEKVRCVVTGNWFLCGDLSEQMFDLVKADWPGDLSIRVTAFASPIGVYYGVLSHQAKGHAHRFVLPLYEPSAGELLKAIQQTPLMFMLGRDEEVEAMVLPCPLPTRDFAPLLALCSQPAREQLRDAVAELPNVISVLKEPAQVPTAIHGREVTHVDVSVLLPTQSLKTVLGLAKGPEQ</sequence>
<organism evidence="1 2">
    <name type="scientific">Ramlibacter agri</name>
    <dbReference type="NCBI Taxonomy" id="2728837"/>
    <lineage>
        <taxon>Bacteria</taxon>
        <taxon>Pseudomonadati</taxon>
        <taxon>Pseudomonadota</taxon>
        <taxon>Betaproteobacteria</taxon>
        <taxon>Burkholderiales</taxon>
        <taxon>Comamonadaceae</taxon>
        <taxon>Ramlibacter</taxon>
    </lineage>
</organism>
<comment type="caution">
    <text evidence="1">The sequence shown here is derived from an EMBL/GenBank/DDBJ whole genome shotgun (WGS) entry which is preliminary data.</text>
</comment>
<proteinExistence type="predicted"/>
<protein>
    <submittedName>
        <fullName evidence="1">Uncharacterized protein</fullName>
    </submittedName>
</protein>
<evidence type="ECO:0000313" key="1">
    <source>
        <dbReference type="EMBL" id="NML45935.1"/>
    </source>
</evidence>
<evidence type="ECO:0000313" key="2">
    <source>
        <dbReference type="Proteomes" id="UP000541185"/>
    </source>
</evidence>
<dbReference type="Proteomes" id="UP000541185">
    <property type="component" value="Unassembled WGS sequence"/>
</dbReference>
<accession>A0A848H562</accession>
<name>A0A848H562_9BURK</name>
<dbReference type="EMBL" id="JABBFX010000002">
    <property type="protein sequence ID" value="NML45935.1"/>
    <property type="molecule type" value="Genomic_DNA"/>
</dbReference>
<dbReference type="RefSeq" id="WP_169420239.1">
    <property type="nucleotide sequence ID" value="NZ_JABBFX010000002.1"/>
</dbReference>
<keyword evidence="2" id="KW-1185">Reference proteome</keyword>